<gene>
    <name evidence="1" type="ORF">OCBIM_22017299mg</name>
</gene>
<sequence length="292" mass="33757">MPPKKCKIEDECHAFNEEWIHKYFFTSSKDKAGCLLCQETIAVLKEYNLKWHYQTKYGDLGCNMTDEEQKKKMKGKFKNISLSRRTVVQYIEIISEELTQQLRDANKDFVCYSLAVDERTDIQDTAQLLIFVCGVDENFCITKELLPLESMKNTTTSQDLYECVISAIEKSASSWDRLTSIATEGAQALHGENVGMFKLLEDKIRKDNPNQAFLSYHCILHQENLCKSALNLKHLVDPLRSLTEEFQIRFEDFRQIELKFNLLTSFSADVDAAPDELQLELIDIQSDHSLKE</sequence>
<accession>A0A0L8HDH7</accession>
<reference evidence="1" key="1">
    <citation type="submission" date="2015-07" db="EMBL/GenBank/DDBJ databases">
        <title>MeaNS - Measles Nucleotide Surveillance Program.</title>
        <authorList>
            <person name="Tran T."/>
            <person name="Druce J."/>
        </authorList>
    </citation>
    <scope>NUCLEOTIDE SEQUENCE</scope>
    <source>
        <strain evidence="1">UCB-OBI-ISO-001</strain>
        <tissue evidence="1">Gonad</tissue>
    </source>
</reference>
<feature type="non-terminal residue" evidence="1">
    <location>
        <position position="292"/>
    </location>
</feature>
<dbReference type="PANTHER" id="PTHR45913">
    <property type="entry name" value="EPM2A-INTERACTING PROTEIN 1"/>
    <property type="match status" value="1"/>
</dbReference>
<evidence type="ECO:0000313" key="1">
    <source>
        <dbReference type="EMBL" id="KOF87187.1"/>
    </source>
</evidence>
<dbReference type="STRING" id="37653.A0A0L8HDH7"/>
<dbReference type="PANTHER" id="PTHR45913:SF9">
    <property type="entry name" value="GENERAL TRANSCRIPTION FACTOR II-I REPEAT DOMAIN-CONTAINING PROTEIN 2-LIKE-RELATED"/>
    <property type="match status" value="1"/>
</dbReference>
<evidence type="ECO:0008006" key="2">
    <source>
        <dbReference type="Google" id="ProtNLM"/>
    </source>
</evidence>
<name>A0A0L8HDH7_OCTBM</name>
<proteinExistence type="predicted"/>
<protein>
    <recommendedName>
        <fullName evidence="2">DUF4371 domain-containing protein</fullName>
    </recommendedName>
</protein>
<dbReference type="OrthoDB" id="6145562at2759"/>
<organism evidence="1">
    <name type="scientific">Octopus bimaculoides</name>
    <name type="common">California two-spotted octopus</name>
    <dbReference type="NCBI Taxonomy" id="37653"/>
    <lineage>
        <taxon>Eukaryota</taxon>
        <taxon>Metazoa</taxon>
        <taxon>Spiralia</taxon>
        <taxon>Lophotrochozoa</taxon>
        <taxon>Mollusca</taxon>
        <taxon>Cephalopoda</taxon>
        <taxon>Coleoidea</taxon>
        <taxon>Octopodiformes</taxon>
        <taxon>Octopoda</taxon>
        <taxon>Incirrata</taxon>
        <taxon>Octopodidae</taxon>
        <taxon>Octopus</taxon>
    </lineage>
</organism>
<dbReference type="AlphaFoldDB" id="A0A0L8HDH7"/>
<dbReference type="EMBL" id="KQ418479">
    <property type="protein sequence ID" value="KOF87187.1"/>
    <property type="molecule type" value="Genomic_DNA"/>
</dbReference>